<dbReference type="PANTHER" id="PTHR15967">
    <property type="entry name" value="E2F-ASSOCIATED PHOSPHOPROTEIN"/>
    <property type="match status" value="1"/>
</dbReference>
<evidence type="ECO:0000256" key="1">
    <source>
        <dbReference type="SAM" id="MobiDB-lite"/>
    </source>
</evidence>
<sequence>MSTSKPSKELSEISFDFDPSDENSNVTYYDDLYFDSDISEYNTEGEGESNIEKGSTTNFTVGKKENLENKRKNQKKKLSPDELLYDPHMDEDDERWLENKITQYNNPSTKAEKNKNSNNSPDIISGTDAIISCPMCFTNLSYHTQRHEIYVHQYRAIFVENCNVIQSEQLIYQDRPLCAICGTKVAVIDQEEVYHFFNIIES</sequence>
<dbReference type="InterPro" id="IPR019370">
    <property type="entry name" value="E2F-assoc_phosphoprotein"/>
</dbReference>
<name>A0A9N9BEG8_9GLOM</name>
<comment type="caution">
    <text evidence="2">The sequence shown here is derived from an EMBL/GenBank/DDBJ whole genome shotgun (WGS) entry which is preliminary data.</text>
</comment>
<dbReference type="OrthoDB" id="122464at2759"/>
<feature type="compositionally biased region" description="Basic and acidic residues" evidence="1">
    <location>
        <begin position="62"/>
        <end position="71"/>
    </location>
</feature>
<evidence type="ECO:0000313" key="3">
    <source>
        <dbReference type="Proteomes" id="UP000789706"/>
    </source>
</evidence>
<accession>A0A9N9BEG8</accession>
<reference evidence="2" key="1">
    <citation type="submission" date="2021-06" db="EMBL/GenBank/DDBJ databases">
        <authorList>
            <person name="Kallberg Y."/>
            <person name="Tangrot J."/>
            <person name="Rosling A."/>
        </authorList>
    </citation>
    <scope>NUCLEOTIDE SEQUENCE</scope>
    <source>
        <strain evidence="2">AZ414A</strain>
    </source>
</reference>
<feature type="compositionally biased region" description="Acidic residues" evidence="1">
    <location>
        <begin position="39"/>
        <end position="49"/>
    </location>
</feature>
<dbReference type="PANTHER" id="PTHR15967:SF0">
    <property type="entry name" value="E2F-ASSOCIATED PHOSPHOPROTEIN"/>
    <property type="match status" value="1"/>
</dbReference>
<dbReference type="AlphaFoldDB" id="A0A9N9BEG8"/>
<gene>
    <name evidence="2" type="ORF">DEBURN_LOCUS7704</name>
</gene>
<dbReference type="EMBL" id="CAJVPK010000980">
    <property type="protein sequence ID" value="CAG8563417.1"/>
    <property type="molecule type" value="Genomic_DNA"/>
</dbReference>
<dbReference type="GO" id="GO:0005634">
    <property type="term" value="C:nucleus"/>
    <property type="evidence" value="ECO:0007669"/>
    <property type="project" value="TreeGrafter"/>
</dbReference>
<dbReference type="Proteomes" id="UP000789706">
    <property type="component" value="Unassembled WGS sequence"/>
</dbReference>
<evidence type="ECO:0000313" key="2">
    <source>
        <dbReference type="EMBL" id="CAG8563417.1"/>
    </source>
</evidence>
<feature type="compositionally biased region" description="Basic and acidic residues" evidence="1">
    <location>
        <begin position="1"/>
        <end position="11"/>
    </location>
</feature>
<protein>
    <submittedName>
        <fullName evidence="2">5001_t:CDS:1</fullName>
    </submittedName>
</protein>
<dbReference type="Pfam" id="PF10238">
    <property type="entry name" value="Eapp_C"/>
    <property type="match status" value="2"/>
</dbReference>
<proteinExistence type="predicted"/>
<organism evidence="2 3">
    <name type="scientific">Diversispora eburnea</name>
    <dbReference type="NCBI Taxonomy" id="1213867"/>
    <lineage>
        <taxon>Eukaryota</taxon>
        <taxon>Fungi</taxon>
        <taxon>Fungi incertae sedis</taxon>
        <taxon>Mucoromycota</taxon>
        <taxon>Glomeromycotina</taxon>
        <taxon>Glomeromycetes</taxon>
        <taxon>Diversisporales</taxon>
        <taxon>Diversisporaceae</taxon>
        <taxon>Diversispora</taxon>
    </lineage>
</organism>
<feature type="region of interest" description="Disordered" evidence="1">
    <location>
        <begin position="39"/>
        <end position="87"/>
    </location>
</feature>
<feature type="region of interest" description="Disordered" evidence="1">
    <location>
        <begin position="1"/>
        <end position="23"/>
    </location>
</feature>
<keyword evidence="3" id="KW-1185">Reference proteome</keyword>